<dbReference type="OrthoDB" id="9808307at2"/>
<evidence type="ECO:0000256" key="6">
    <source>
        <dbReference type="ARBA" id="ARBA00023274"/>
    </source>
</evidence>
<dbReference type="GO" id="GO:0070180">
    <property type="term" value="F:large ribosomal subunit rRNA binding"/>
    <property type="evidence" value="ECO:0007669"/>
    <property type="project" value="UniProtKB-UniRule"/>
</dbReference>
<evidence type="ECO:0000256" key="8">
    <source>
        <dbReference type="HAMAP-Rule" id="MF_00362"/>
    </source>
</evidence>
<dbReference type="InterPro" id="IPR001790">
    <property type="entry name" value="Ribosomal_uL10"/>
</dbReference>
<dbReference type="EMBL" id="CP002189">
    <property type="protein sequence ID" value="ADV33939.1"/>
    <property type="molecule type" value="Genomic_DNA"/>
</dbReference>
<comment type="similarity">
    <text evidence="2 8">Belongs to the universal ribosomal protein uL10 family.</text>
</comment>
<evidence type="ECO:0000256" key="4">
    <source>
        <dbReference type="ARBA" id="ARBA00022884"/>
    </source>
</evidence>
<dbReference type="PANTHER" id="PTHR11560">
    <property type="entry name" value="39S RIBOSOMAL PROTEIN L10, MITOCHONDRIAL"/>
    <property type="match status" value="1"/>
</dbReference>
<evidence type="ECO:0000256" key="5">
    <source>
        <dbReference type="ARBA" id="ARBA00022980"/>
    </source>
</evidence>
<dbReference type="HAMAP" id="MF_00362">
    <property type="entry name" value="Ribosomal_uL10"/>
    <property type="match status" value="1"/>
</dbReference>
<accession>E8Q6H0</accession>
<dbReference type="CDD" id="cd05797">
    <property type="entry name" value="Ribosomal_L10"/>
    <property type="match status" value="1"/>
</dbReference>
<keyword evidence="5 8" id="KW-0689">Ribosomal protein</keyword>
<protein>
    <recommendedName>
        <fullName evidence="7 8">Large ribosomal subunit protein uL10</fullName>
    </recommendedName>
</protein>
<keyword evidence="3 8" id="KW-0699">rRNA-binding</keyword>
<sequence length="166" mass="18630">MVLSMKKKEEIVYRIKENFKSALSVVVASLHGVTACIMNELRKESRDLGVYIKVVPNSLLKKAVVDTSFECLSKVFVGSNVVAFSTKHPRDAGHILVKFFKERECFKIAGAAFEGNFIGSEQIDLLSNLPDHKDSLLRLILILRRISIGNLINILKRLSSQKKLKS</sequence>
<dbReference type="InterPro" id="IPR043141">
    <property type="entry name" value="Ribosomal_uL10-like_sf"/>
</dbReference>
<dbReference type="InterPro" id="IPR047865">
    <property type="entry name" value="Ribosomal_uL10_bac_type"/>
</dbReference>
<evidence type="ECO:0000313" key="10">
    <source>
        <dbReference type="Proteomes" id="UP000007464"/>
    </source>
</evidence>
<evidence type="ECO:0000256" key="2">
    <source>
        <dbReference type="ARBA" id="ARBA00008889"/>
    </source>
</evidence>
<dbReference type="GO" id="GO:0006412">
    <property type="term" value="P:translation"/>
    <property type="evidence" value="ECO:0007669"/>
    <property type="project" value="UniProtKB-UniRule"/>
</dbReference>
<organism evidence="9 10">
    <name type="scientific">Blochmanniella vafra (strain BVAF)</name>
    <dbReference type="NCBI Taxonomy" id="859654"/>
    <lineage>
        <taxon>Bacteria</taxon>
        <taxon>Pseudomonadati</taxon>
        <taxon>Pseudomonadota</taxon>
        <taxon>Gammaproteobacteria</taxon>
        <taxon>Enterobacterales</taxon>
        <taxon>Enterobacteriaceae</taxon>
        <taxon>ant endosymbionts</taxon>
        <taxon>Candidatus Blochmanniella</taxon>
    </lineage>
</organism>
<dbReference type="Proteomes" id="UP000007464">
    <property type="component" value="Chromosome"/>
</dbReference>
<evidence type="ECO:0000256" key="1">
    <source>
        <dbReference type="ARBA" id="ARBA00002633"/>
    </source>
</evidence>
<dbReference type="HOGENOM" id="CLU_092227_0_2_6"/>
<proteinExistence type="inferred from homology"/>
<dbReference type="InterPro" id="IPR022973">
    <property type="entry name" value="Ribosomal_uL10_bac"/>
</dbReference>
<evidence type="ECO:0000256" key="3">
    <source>
        <dbReference type="ARBA" id="ARBA00022730"/>
    </source>
</evidence>
<dbReference type="KEGG" id="bva:BVAF_561"/>
<dbReference type="SUPFAM" id="SSF160369">
    <property type="entry name" value="Ribosomal protein L10-like"/>
    <property type="match status" value="1"/>
</dbReference>
<gene>
    <name evidence="8 9" type="primary">rplJ</name>
    <name evidence="9" type="ordered locus">BVAF_561</name>
</gene>
<comment type="subunit">
    <text evidence="8">Part of the ribosomal stalk of the 50S ribosomal subunit. The N-terminus interacts with L11 and the large rRNA to form the base of the stalk. The C-terminus forms an elongated spine to which L12 dimers bind in a sequential fashion forming a multimeric L10(L12)X complex.</text>
</comment>
<dbReference type="Pfam" id="PF00466">
    <property type="entry name" value="Ribosomal_L10"/>
    <property type="match status" value="1"/>
</dbReference>
<dbReference type="GO" id="GO:1990904">
    <property type="term" value="C:ribonucleoprotein complex"/>
    <property type="evidence" value="ECO:0007669"/>
    <property type="project" value="UniProtKB-KW"/>
</dbReference>
<keyword evidence="6 8" id="KW-0687">Ribonucleoprotein</keyword>
<keyword evidence="4 8" id="KW-0694">RNA-binding</keyword>
<dbReference type="AlphaFoldDB" id="E8Q6H0"/>
<dbReference type="STRING" id="859654.BVAF_561"/>
<reference evidence="9 10" key="1">
    <citation type="journal article" date="2010" name="BMC Genomics">
        <title>Unprecedented loss of ammonia assimilation capability in a urease-encoding bacterial mutualist.</title>
        <authorList>
            <person name="Williams L.E."/>
            <person name="Wernegreen J.J."/>
        </authorList>
    </citation>
    <scope>NUCLEOTIDE SEQUENCE [LARGE SCALE GENOMIC DNA]</scope>
    <source>
        <strain evidence="9 10">BVAF</strain>
    </source>
</reference>
<dbReference type="Gene3D" id="3.30.70.1730">
    <property type="match status" value="1"/>
</dbReference>
<keyword evidence="10" id="KW-1185">Reference proteome</keyword>
<name>E8Q6H0_BLOVB</name>
<dbReference type="NCBIfam" id="NF000955">
    <property type="entry name" value="PRK00099.1-1"/>
    <property type="match status" value="1"/>
</dbReference>
<evidence type="ECO:0000313" key="9">
    <source>
        <dbReference type="EMBL" id="ADV33939.1"/>
    </source>
</evidence>
<comment type="function">
    <text evidence="1 8">Forms part of the ribosomal stalk, playing a central role in the interaction of the ribosome with GTP-bound translation factors.</text>
</comment>
<evidence type="ECO:0000256" key="7">
    <source>
        <dbReference type="ARBA" id="ARBA00035202"/>
    </source>
</evidence>
<dbReference type="GO" id="GO:0005840">
    <property type="term" value="C:ribosome"/>
    <property type="evidence" value="ECO:0007669"/>
    <property type="project" value="UniProtKB-KW"/>
</dbReference>